<protein>
    <submittedName>
        <fullName evidence="1">9296_t:CDS:1</fullName>
    </submittedName>
</protein>
<keyword evidence="2" id="KW-1185">Reference proteome</keyword>
<sequence>VLGKDDSFLFEKNYKATKINETKNIINTLNNYLYKEPRKKAMISKERLQKHKNFRKLRKHPMIFVSASISWDNPFKFSVEKINVIASIKVIIDQYKNSLANILDITQKNIDIIQQSLSDMMFDYKTENEKKIFRCCN</sequence>
<evidence type="ECO:0000313" key="2">
    <source>
        <dbReference type="Proteomes" id="UP000789759"/>
    </source>
</evidence>
<organism evidence="1 2">
    <name type="scientific">Cetraspora pellucida</name>
    <dbReference type="NCBI Taxonomy" id="1433469"/>
    <lineage>
        <taxon>Eukaryota</taxon>
        <taxon>Fungi</taxon>
        <taxon>Fungi incertae sedis</taxon>
        <taxon>Mucoromycota</taxon>
        <taxon>Glomeromycotina</taxon>
        <taxon>Glomeromycetes</taxon>
        <taxon>Diversisporales</taxon>
        <taxon>Gigasporaceae</taxon>
        <taxon>Cetraspora</taxon>
    </lineage>
</organism>
<feature type="non-terminal residue" evidence="1">
    <location>
        <position position="1"/>
    </location>
</feature>
<gene>
    <name evidence="1" type="ORF">CPELLU_LOCUS17192</name>
</gene>
<evidence type="ECO:0000313" key="1">
    <source>
        <dbReference type="EMBL" id="CAG8793710.1"/>
    </source>
</evidence>
<reference evidence="1" key="1">
    <citation type="submission" date="2021-06" db="EMBL/GenBank/DDBJ databases">
        <authorList>
            <person name="Kallberg Y."/>
            <person name="Tangrot J."/>
            <person name="Rosling A."/>
        </authorList>
    </citation>
    <scope>NUCLEOTIDE SEQUENCE</scope>
    <source>
        <strain evidence="1">FL966</strain>
    </source>
</reference>
<comment type="caution">
    <text evidence="1">The sequence shown here is derived from an EMBL/GenBank/DDBJ whole genome shotgun (WGS) entry which is preliminary data.</text>
</comment>
<dbReference type="Proteomes" id="UP000789759">
    <property type="component" value="Unassembled WGS sequence"/>
</dbReference>
<accession>A0A9N9JU55</accession>
<name>A0A9N9JU55_9GLOM</name>
<dbReference type="EMBL" id="CAJVQA010028086">
    <property type="protein sequence ID" value="CAG8793710.1"/>
    <property type="molecule type" value="Genomic_DNA"/>
</dbReference>
<dbReference type="AlphaFoldDB" id="A0A9N9JU55"/>
<proteinExistence type="predicted"/>